<keyword evidence="8" id="KW-1185">Reference proteome</keyword>
<keyword evidence="1 5" id="KW-0132">Cell division</keyword>
<keyword evidence="3 5" id="KW-0131">Cell cycle</keyword>
<organism evidence="7 8">
    <name type="scientific">Parafannyhessea umbonata</name>
    <dbReference type="NCBI Taxonomy" id="604330"/>
    <lineage>
        <taxon>Bacteria</taxon>
        <taxon>Bacillati</taxon>
        <taxon>Actinomycetota</taxon>
        <taxon>Coriobacteriia</taxon>
        <taxon>Coriobacteriales</taxon>
        <taxon>Atopobiaceae</taxon>
        <taxon>Parafannyhessea</taxon>
    </lineage>
</organism>
<evidence type="ECO:0000256" key="4">
    <source>
        <dbReference type="ARBA" id="ARBA00044936"/>
    </source>
</evidence>
<accession>A0A1H6IWE5</accession>
<evidence type="ECO:0000256" key="1">
    <source>
        <dbReference type="ARBA" id="ARBA00022618"/>
    </source>
</evidence>
<gene>
    <name evidence="5" type="primary">sepF</name>
    <name evidence="7" type="ORF">SAMN05216447_1055</name>
</gene>
<comment type="function">
    <text evidence="4 5">Cell division protein that is part of the divisome complex and is recruited early to the Z-ring. Probably stimulates Z-ring formation, perhaps through the cross-linking of FtsZ protofilaments. Its function overlaps with FtsA.</text>
</comment>
<proteinExistence type="inferred from homology"/>
<evidence type="ECO:0000256" key="3">
    <source>
        <dbReference type="ARBA" id="ARBA00023306"/>
    </source>
</evidence>
<keyword evidence="2 5" id="KW-0717">Septation</keyword>
<dbReference type="InterPro" id="IPR023052">
    <property type="entry name" value="Cell_div_SepF"/>
</dbReference>
<dbReference type="Gene3D" id="3.30.110.150">
    <property type="entry name" value="SepF-like protein"/>
    <property type="match status" value="1"/>
</dbReference>
<dbReference type="RefSeq" id="WP_090991455.1">
    <property type="nucleotide sequence ID" value="NZ_FNWT01000005.1"/>
</dbReference>
<evidence type="ECO:0000313" key="7">
    <source>
        <dbReference type="EMBL" id="SEH53693.1"/>
    </source>
</evidence>
<dbReference type="InterPro" id="IPR007561">
    <property type="entry name" value="Cell_div_SepF/SepF-rel"/>
</dbReference>
<evidence type="ECO:0000256" key="6">
    <source>
        <dbReference type="SAM" id="MobiDB-lite"/>
    </source>
</evidence>
<dbReference type="Pfam" id="PF04472">
    <property type="entry name" value="SepF"/>
    <property type="match status" value="1"/>
</dbReference>
<feature type="compositionally biased region" description="Basic and acidic residues" evidence="6">
    <location>
        <begin position="1"/>
        <end position="15"/>
    </location>
</feature>
<dbReference type="InterPro" id="IPR038594">
    <property type="entry name" value="SepF-like_sf"/>
</dbReference>
<comment type="similarity">
    <text evidence="5">Belongs to the SepF family.</text>
</comment>
<comment type="caution">
    <text evidence="7">The sequence shown here is derived from an EMBL/GenBank/DDBJ whole genome shotgun (WGS) entry which is preliminary data.</text>
</comment>
<dbReference type="PANTHER" id="PTHR35798:SF1">
    <property type="entry name" value="CELL DIVISION PROTEIN SEPF"/>
    <property type="match status" value="1"/>
</dbReference>
<dbReference type="EMBL" id="FNWT01000005">
    <property type="protein sequence ID" value="SEH53693.1"/>
    <property type="molecule type" value="Genomic_DNA"/>
</dbReference>
<comment type="subcellular location">
    <subcellularLocation>
        <location evidence="5">Cytoplasm</location>
    </subcellularLocation>
    <text evidence="5">Localizes to the division site, in a FtsZ-dependent manner.</text>
</comment>
<dbReference type="HAMAP" id="MF_01197">
    <property type="entry name" value="SepF"/>
    <property type="match status" value="1"/>
</dbReference>
<reference evidence="7 8" key="1">
    <citation type="submission" date="2016-10" db="EMBL/GenBank/DDBJ databases">
        <authorList>
            <person name="Varghese N."/>
            <person name="Submissions S."/>
        </authorList>
    </citation>
    <scope>NUCLEOTIDE SEQUENCE [LARGE SCALE GENOMIC DNA]</scope>
    <source>
        <strain evidence="7 8">WCP15</strain>
    </source>
</reference>
<protein>
    <recommendedName>
        <fullName evidence="5">Cell division protein SepF</fullName>
    </recommendedName>
</protein>
<dbReference type="Proteomes" id="UP000199135">
    <property type="component" value="Unassembled WGS sequence"/>
</dbReference>
<evidence type="ECO:0000313" key="8">
    <source>
        <dbReference type="Proteomes" id="UP000199135"/>
    </source>
</evidence>
<feature type="compositionally biased region" description="Acidic residues" evidence="6">
    <location>
        <begin position="18"/>
        <end position="32"/>
    </location>
</feature>
<evidence type="ECO:0000256" key="5">
    <source>
        <dbReference type="HAMAP-Rule" id="MF_01197"/>
    </source>
</evidence>
<comment type="subunit">
    <text evidence="5">Homodimer. Interacts with FtsZ.</text>
</comment>
<sequence>MGLLDNLRDRLRPADDNYYGDDYYDDYDEPMDDYGQNTHEGTGLLGNSPRPEAESVSVYTRSGRPLGNEPARGTSSYSGGYQHPAPNPDYAPRTEYTPRPSYSDSFASDETTQIPQGAARAAAHDSVLGNTTNGNTPADRGLKAVPRVSSGQLPPYVLKPVSYDDVQMVVRRVRTGQPVVLVFKNTNIDTAKRILDFSFGLACGISGQVDELGDRVFVVMPQGVQLSQADIDKLAADGTIER</sequence>
<dbReference type="PANTHER" id="PTHR35798">
    <property type="entry name" value="CELL DIVISION PROTEIN SEPF"/>
    <property type="match status" value="1"/>
</dbReference>
<name>A0A1H6IWE5_9ACTN</name>
<keyword evidence="5" id="KW-0963">Cytoplasm</keyword>
<feature type="compositionally biased region" description="Polar residues" evidence="6">
    <location>
        <begin position="100"/>
        <end position="115"/>
    </location>
</feature>
<evidence type="ECO:0000256" key="2">
    <source>
        <dbReference type="ARBA" id="ARBA00023210"/>
    </source>
</evidence>
<feature type="region of interest" description="Disordered" evidence="6">
    <location>
        <begin position="1"/>
        <end position="142"/>
    </location>
</feature>